<keyword evidence="3" id="KW-1185">Reference proteome</keyword>
<dbReference type="AlphaFoldDB" id="A0A518BDD1"/>
<protein>
    <submittedName>
        <fullName evidence="2">Uncharacterized protein</fullName>
    </submittedName>
</protein>
<evidence type="ECO:0000313" key="2">
    <source>
        <dbReference type="EMBL" id="QDU65000.1"/>
    </source>
</evidence>
<proteinExistence type="predicted"/>
<dbReference type="KEGG" id="pbap:Pla133_00630"/>
<sequence>MTQACAPNRRDRRVLPLLANGELVATLQVALRELLGDLVGRAPSGERGPTDPPEVPGLSVEHGEGQLRHASLEIGAQVRFRGTLEGLVLLRCSAHGAPDLARGLLLLTANCGLDLRAPQEVLVAHAPRVAGEVVGHLLDSRGQIELCHPELLASSAPLERSSAMILAYKLRRGIASVEVWLHGER</sequence>
<organism evidence="2 3">
    <name type="scientific">Engelhardtia mirabilis</name>
    <dbReference type="NCBI Taxonomy" id="2528011"/>
    <lineage>
        <taxon>Bacteria</taxon>
        <taxon>Pseudomonadati</taxon>
        <taxon>Planctomycetota</taxon>
        <taxon>Planctomycetia</taxon>
        <taxon>Planctomycetia incertae sedis</taxon>
        <taxon>Engelhardtia</taxon>
    </lineage>
</organism>
<reference evidence="2 3" key="1">
    <citation type="submission" date="2019-02" db="EMBL/GenBank/DDBJ databases">
        <title>Deep-cultivation of Planctomycetes and their phenomic and genomic characterization uncovers novel biology.</title>
        <authorList>
            <person name="Wiegand S."/>
            <person name="Jogler M."/>
            <person name="Boedeker C."/>
            <person name="Pinto D."/>
            <person name="Vollmers J."/>
            <person name="Rivas-Marin E."/>
            <person name="Kohn T."/>
            <person name="Peeters S.H."/>
            <person name="Heuer A."/>
            <person name="Rast P."/>
            <person name="Oberbeckmann S."/>
            <person name="Bunk B."/>
            <person name="Jeske O."/>
            <person name="Meyerdierks A."/>
            <person name="Storesund J.E."/>
            <person name="Kallscheuer N."/>
            <person name="Luecker S."/>
            <person name="Lage O.M."/>
            <person name="Pohl T."/>
            <person name="Merkel B.J."/>
            <person name="Hornburger P."/>
            <person name="Mueller R.-W."/>
            <person name="Bruemmer F."/>
            <person name="Labrenz M."/>
            <person name="Spormann A.M."/>
            <person name="Op den Camp H."/>
            <person name="Overmann J."/>
            <person name="Amann R."/>
            <person name="Jetten M.S.M."/>
            <person name="Mascher T."/>
            <person name="Medema M.H."/>
            <person name="Devos D.P."/>
            <person name="Kaster A.-K."/>
            <person name="Ovreas L."/>
            <person name="Rohde M."/>
            <person name="Galperin M.Y."/>
            <person name="Jogler C."/>
        </authorList>
    </citation>
    <scope>NUCLEOTIDE SEQUENCE [LARGE SCALE GENOMIC DNA]</scope>
    <source>
        <strain evidence="2 3">Pla133</strain>
    </source>
</reference>
<gene>
    <name evidence="2" type="ORF">Pla133_00630</name>
</gene>
<evidence type="ECO:0000313" key="3">
    <source>
        <dbReference type="Proteomes" id="UP000316921"/>
    </source>
</evidence>
<accession>A0A518BDD1</accession>
<evidence type="ECO:0000256" key="1">
    <source>
        <dbReference type="SAM" id="MobiDB-lite"/>
    </source>
</evidence>
<feature type="region of interest" description="Disordered" evidence="1">
    <location>
        <begin position="40"/>
        <end position="61"/>
    </location>
</feature>
<dbReference type="EMBL" id="CP036287">
    <property type="protein sequence ID" value="QDU65000.1"/>
    <property type="molecule type" value="Genomic_DNA"/>
</dbReference>
<name>A0A518BDD1_9BACT</name>
<dbReference type="Proteomes" id="UP000316921">
    <property type="component" value="Chromosome"/>
</dbReference>